<dbReference type="Proteomes" id="UP000297638">
    <property type="component" value="Unassembled WGS sequence"/>
</dbReference>
<proteinExistence type="inferred from homology"/>
<dbReference type="NCBIfam" id="TIGR03930">
    <property type="entry name" value="WXG100_ESAT6"/>
    <property type="match status" value="1"/>
</dbReference>
<reference evidence="3 5" key="2">
    <citation type="submission" date="2019-03" db="EMBL/GenBank/DDBJ databases">
        <title>Glutamicibacter sp. LJH19 genome.</title>
        <authorList>
            <person name="Sinai Borker S."/>
            <person name="Kumar R."/>
        </authorList>
    </citation>
    <scope>NUCLEOTIDE SEQUENCE [LARGE SCALE GENOMIC DNA]</scope>
    <source>
        <strain evidence="3 5">LJH19</strain>
    </source>
</reference>
<dbReference type="OMA" id="ITEWTIT"/>
<sequence>MSTFSTNTGEMQVKSQAVMNTIDRLRHEVSTMQMNLDQLQSTWQGSAAASFQSIVAEWRSTHVQIEEALSSIATALNHASMQYEEVEQVNTSLFRY</sequence>
<accession>A0A2N7S1I6</accession>
<dbReference type="Proteomes" id="UP000235739">
    <property type="component" value="Unassembled WGS sequence"/>
</dbReference>
<gene>
    <name evidence="2" type="ORF">CIK84_11035</name>
    <name evidence="3" type="ORF">EXY26_12295</name>
</gene>
<comment type="caution">
    <text evidence="2">The sequence shown here is derived from an EMBL/GenBank/DDBJ whole genome shotgun (WGS) entry which is preliminary data.</text>
</comment>
<dbReference type="AlphaFoldDB" id="A0A2N7S1I6"/>
<dbReference type="Pfam" id="PF06013">
    <property type="entry name" value="WXG100"/>
    <property type="match status" value="1"/>
</dbReference>
<dbReference type="InterPro" id="IPR010310">
    <property type="entry name" value="T7SS_ESAT-6-like"/>
</dbReference>
<evidence type="ECO:0000256" key="1">
    <source>
        <dbReference type="RuleBase" id="RU362001"/>
    </source>
</evidence>
<dbReference type="SUPFAM" id="SSF140453">
    <property type="entry name" value="EsxAB dimer-like"/>
    <property type="match status" value="1"/>
</dbReference>
<dbReference type="EMBL" id="SPDS01000002">
    <property type="protein sequence ID" value="TFH54764.1"/>
    <property type="molecule type" value="Genomic_DNA"/>
</dbReference>
<evidence type="ECO:0000313" key="3">
    <source>
        <dbReference type="EMBL" id="TFH54764.1"/>
    </source>
</evidence>
<dbReference type="InterPro" id="IPR036689">
    <property type="entry name" value="ESAT-6-like_sf"/>
</dbReference>
<dbReference type="Gene3D" id="1.10.287.1060">
    <property type="entry name" value="ESAT-6-like"/>
    <property type="match status" value="1"/>
</dbReference>
<evidence type="ECO:0000313" key="5">
    <source>
        <dbReference type="Proteomes" id="UP000297638"/>
    </source>
</evidence>
<evidence type="ECO:0000313" key="2">
    <source>
        <dbReference type="EMBL" id="PMQ20001.1"/>
    </source>
</evidence>
<comment type="similarity">
    <text evidence="1">Belongs to the WXG100 family.</text>
</comment>
<protein>
    <recommendedName>
        <fullName evidence="1">ESAT-6-like protein</fullName>
    </recommendedName>
</protein>
<evidence type="ECO:0000313" key="4">
    <source>
        <dbReference type="Proteomes" id="UP000235739"/>
    </source>
</evidence>
<dbReference type="RefSeq" id="WP_013347933.1">
    <property type="nucleotide sequence ID" value="NZ_JBQDKG010000041.1"/>
</dbReference>
<dbReference type="GeneID" id="303184184"/>
<name>A0A2N7S1I6_9MICC</name>
<organism evidence="2 4">
    <name type="scientific">Glutamicibacter arilaitensis</name>
    <dbReference type="NCBI Taxonomy" id="256701"/>
    <lineage>
        <taxon>Bacteria</taxon>
        <taxon>Bacillati</taxon>
        <taxon>Actinomycetota</taxon>
        <taxon>Actinomycetes</taxon>
        <taxon>Micrococcales</taxon>
        <taxon>Micrococcaceae</taxon>
        <taxon>Glutamicibacter</taxon>
    </lineage>
</organism>
<dbReference type="EMBL" id="PNQX01000002">
    <property type="protein sequence ID" value="PMQ20001.1"/>
    <property type="molecule type" value="Genomic_DNA"/>
</dbReference>
<reference evidence="2 4" key="1">
    <citation type="journal article" date="2017" name="Elife">
        <title>Extensive horizontal gene transfer in cheese-associated bacteria.</title>
        <authorList>
            <person name="Bonham K.S."/>
            <person name="Wolfe B.E."/>
            <person name="Dutton R.J."/>
        </authorList>
    </citation>
    <scope>NUCLEOTIDE SEQUENCE [LARGE SCALE GENOMIC DNA]</scope>
    <source>
        <strain evidence="2 4">JB182</strain>
    </source>
</reference>